<name>A0A139IP78_9PEZI</name>
<sequence length="1821" mass="201277">MSLKAAAGRASMSPPSSGRSSPVPHRQRQRQLRLAVAAEKDLFKADKGLRRYASNIDRALVTWEISPDEWADYIAFLARLLRAIQTHPRNLSLLPHSSAIATRLAQCLNPALPAGVHQKSLELYSYIFDTFGPDFIAGHLHEFLPGLAPVLSFASLSVRPLVYHLFQSHIVCLSTSHLRPALRSIILGVLPALEEGQGDDFERAFAILNTLEIRFAPTREDAVTSRDSDGYFWQCLFLAVVTSPSRRQGALKYLARQLPTFGRSAGAGQQLDTRLSRKADCIVALEPGLLIRCFVCGLLDPQILVQRDFLDIMVANLPLSSVVLQEKVASEDLDRLVLAAIQVILRRDMGLNRRLWSWFLGPEPKEQPESSQPSSPQLTRKTFEESRANQQLRYFTKYGKDSLERCIIKMLQSSADDVTQKSRPFRICLALMDRWEIGGLLVPKVFLPAMRSLHDYSLVTESTASAEVIRSASGFFDGVEASLIWECLLGILREALGQGRSSRQNLKLFRWIIDTFNVRDEEMLTIHIPYSMAYMASHFASQSLSSASRLAMLNITIRLLNLIPAPMISSKPSLSRNGETLTDSKIQKLVTELYDNAQHLSSDQVPPLVNSVAGLLCSRISLVIASALEHSDADLYSGAVSAMGALLSKTDAATLEDSTLCIALVKAFSSSTPASSDRPFPILASTVSLLSCLCQSEAGNLMAEADVVQIEPALTAGIWHYMSPSLPKFHIEAVKSFWQLEDLLASRETFHASVVSLMRRTRKNSSTLMTVGRSESIQRFAVLWTHSISLAAGNGRRGSSMTVLSDSRQLVRAREILEKPLLLILDALEYPNDPAFEVAKTWLAHLPSLGRVFEVVLERLSVIARDIEADSQSVERVRHRWRRDLAREMDYHLGLVRSLLTHGTQWTWQCISNTVVVEPTRSGATAIEALVGHCMRLLSSEEHSSVQLHQRAISIMGLLLTSSAAADLQGMDLDAQLLDKLMACMRSEMYAFQGDILNLIHHALKLRLANAAARDIKENSQLVPPSTKRPSIASPSRSDSCPTTKESLVGTPPEIFTCLRTGFASPKARDYLDKWLAFLANILPTFADSIFSNLLPLVETFLSELTKCHDSLVALSTSADSNGIAAPENVIMSLLEGLEMVLDRAYDCLMQETVSEPALKEVEPRAGFLSNVTSGVFKSEGPPSRTTTANSRLTVILAFHDSIRITLKMWLWASDVPDTSGLDQRCLATTAFNALKVRNKTRHLLQQLFSLEPLESLEVIISHWCTAPTDQEASSALSLLHVMQISTPKSIVPAVLDALCTRTNPSAISQDRHSSLTLDIEPPKVAAFFASYLHSIEDDAMDEVWPDCIAFLRDVLANPLPYRQVLPHLLSTILLLAEKLNNTNFGEQRKMRKDLGDIFQRLLSATFTTLPSGYVADPVTHTAHNGDGVTRTTALERSMTLTSVLSRVAAKLDVILDSPERITYAVNNISQNLVSPMFHAKSYPRNVTKELLELIVNLSRKAPTAKAWRKEVADSFNDPRLLASSPALMREAWFAVLHQWSLHEKDRVPELLSRLAPPSSAGIMFGVGASAARLEADRKTQLNLRRICLLLLASPEDTYVAHVRTTEEKISELFEASPASSPSSATKAELFMLCRALALSVSTFQLAPLWPIINDKLQAALSSLLPGSTTGDDFNNLTLFQACKLLDLLITLSPDDFQLHEWLYISDTIDAVYQPEDWAPTALADQVAEVLGSSSNEDGLTPTTSVVRSTGRRRALLGDAEDKEDIKAMPREDFVRASLRPFLSQLSIHAYEGVYSLDMPNTDALRDDLLADILDLGSIVE</sequence>
<comment type="caution">
    <text evidence="11">The sequence shown here is derived from an EMBL/GenBank/DDBJ whole genome shotgun (WGS) entry which is preliminary data.</text>
</comment>
<dbReference type="GO" id="GO:0005802">
    <property type="term" value="C:trans-Golgi network"/>
    <property type="evidence" value="ECO:0007669"/>
    <property type="project" value="TreeGrafter"/>
</dbReference>
<dbReference type="Pfam" id="PF24597">
    <property type="entry name" value="TPR_DOP1_M"/>
    <property type="match status" value="1"/>
</dbReference>
<evidence type="ECO:0000259" key="10">
    <source>
        <dbReference type="Pfam" id="PF24598"/>
    </source>
</evidence>
<dbReference type="InterPro" id="IPR007249">
    <property type="entry name" value="DOP1_N"/>
</dbReference>
<evidence type="ECO:0000256" key="3">
    <source>
        <dbReference type="ARBA" id="ARBA00022927"/>
    </source>
</evidence>
<dbReference type="GO" id="GO:0005768">
    <property type="term" value="C:endosome"/>
    <property type="evidence" value="ECO:0007669"/>
    <property type="project" value="TreeGrafter"/>
</dbReference>
<dbReference type="Pfam" id="PF24598">
    <property type="entry name" value="DOP1_C"/>
    <property type="match status" value="1"/>
</dbReference>
<comment type="similarity">
    <text evidence="6">Belongs to the DOP1 family.</text>
</comment>
<feature type="compositionally biased region" description="Polar residues" evidence="7">
    <location>
        <begin position="1033"/>
        <end position="1046"/>
    </location>
</feature>
<feature type="compositionally biased region" description="Low complexity" evidence="7">
    <location>
        <begin position="1"/>
        <end position="24"/>
    </location>
</feature>
<evidence type="ECO:0000259" key="9">
    <source>
        <dbReference type="Pfam" id="PF24597"/>
    </source>
</evidence>
<evidence type="ECO:0000259" key="8">
    <source>
        <dbReference type="Pfam" id="PF04118"/>
    </source>
</evidence>
<feature type="region of interest" description="Disordered" evidence="7">
    <location>
        <begin position="1"/>
        <end position="29"/>
    </location>
</feature>
<dbReference type="EMBL" id="LFZO01000037">
    <property type="protein sequence ID" value="KXT16410.1"/>
    <property type="molecule type" value="Genomic_DNA"/>
</dbReference>
<evidence type="ECO:0000256" key="2">
    <source>
        <dbReference type="ARBA" id="ARBA00022448"/>
    </source>
</evidence>
<evidence type="ECO:0000256" key="6">
    <source>
        <dbReference type="ARBA" id="ARBA00046326"/>
    </source>
</evidence>
<organism evidence="11 12">
    <name type="scientific">Pseudocercospora musae</name>
    <dbReference type="NCBI Taxonomy" id="113226"/>
    <lineage>
        <taxon>Eukaryota</taxon>
        <taxon>Fungi</taxon>
        <taxon>Dikarya</taxon>
        <taxon>Ascomycota</taxon>
        <taxon>Pezizomycotina</taxon>
        <taxon>Dothideomycetes</taxon>
        <taxon>Dothideomycetidae</taxon>
        <taxon>Mycosphaerellales</taxon>
        <taxon>Mycosphaerellaceae</taxon>
        <taxon>Pseudocercospora</taxon>
    </lineage>
</organism>
<dbReference type="InterPro" id="IPR056458">
    <property type="entry name" value="TPR_DOP1_M"/>
</dbReference>
<reference evidence="11 12" key="1">
    <citation type="submission" date="2015-07" db="EMBL/GenBank/DDBJ databases">
        <title>Comparative genomics of the Sigatoka disease complex on banana suggests a link between parallel evolutionary changes in Pseudocercospora fijiensis and Pseudocercospora eumusae and increased virulence on the banana host.</title>
        <authorList>
            <person name="Chang T.-C."/>
            <person name="Salvucci A."/>
            <person name="Crous P.W."/>
            <person name="Stergiopoulos I."/>
        </authorList>
    </citation>
    <scope>NUCLEOTIDE SEQUENCE [LARGE SCALE GENOMIC DNA]</scope>
    <source>
        <strain evidence="11 12">CBS 116634</strain>
    </source>
</reference>
<dbReference type="OrthoDB" id="297643at2759"/>
<evidence type="ECO:0000313" key="11">
    <source>
        <dbReference type="EMBL" id="KXT16410.1"/>
    </source>
</evidence>
<feature type="domain" description="DOP1-like middle TPR" evidence="9">
    <location>
        <begin position="394"/>
        <end position="594"/>
    </location>
</feature>
<proteinExistence type="inferred from homology"/>
<dbReference type="GO" id="GO:0005829">
    <property type="term" value="C:cytosol"/>
    <property type="evidence" value="ECO:0007669"/>
    <property type="project" value="GOC"/>
</dbReference>
<keyword evidence="3" id="KW-0653">Protein transport</keyword>
<dbReference type="Proteomes" id="UP000073492">
    <property type="component" value="Unassembled WGS sequence"/>
</dbReference>
<feature type="domain" description="DOP1 N-terminal" evidence="8">
    <location>
        <begin position="47"/>
        <end position="363"/>
    </location>
</feature>
<dbReference type="InterPro" id="IPR016024">
    <property type="entry name" value="ARM-type_fold"/>
</dbReference>
<dbReference type="PANTHER" id="PTHR14042">
    <property type="entry name" value="DOPEY-RELATED"/>
    <property type="match status" value="1"/>
</dbReference>
<gene>
    <name evidence="11" type="ORF">AC579_5135</name>
</gene>
<dbReference type="SUPFAM" id="SSF48371">
    <property type="entry name" value="ARM repeat"/>
    <property type="match status" value="1"/>
</dbReference>
<dbReference type="Pfam" id="PF04118">
    <property type="entry name" value="Dopey_N"/>
    <property type="match status" value="1"/>
</dbReference>
<keyword evidence="12" id="KW-1185">Reference proteome</keyword>
<accession>A0A139IP78</accession>
<keyword evidence="2" id="KW-0813">Transport</keyword>
<evidence type="ECO:0000256" key="4">
    <source>
        <dbReference type="ARBA" id="ARBA00023034"/>
    </source>
</evidence>
<comment type="subcellular location">
    <subcellularLocation>
        <location evidence="1">Golgi apparatus membrane</location>
        <topology evidence="1">Peripheral membrane protein</topology>
    </subcellularLocation>
</comment>
<dbReference type="STRING" id="113226.A0A139IP78"/>
<dbReference type="InterPro" id="IPR056457">
    <property type="entry name" value="DOP1_C"/>
</dbReference>
<dbReference type="InterPro" id="IPR040314">
    <property type="entry name" value="DOP1"/>
</dbReference>
<keyword evidence="4" id="KW-0333">Golgi apparatus</keyword>
<feature type="region of interest" description="Disordered" evidence="7">
    <location>
        <begin position="1019"/>
        <end position="1047"/>
    </location>
</feature>
<evidence type="ECO:0000256" key="7">
    <source>
        <dbReference type="SAM" id="MobiDB-lite"/>
    </source>
</evidence>
<dbReference type="GO" id="GO:0000139">
    <property type="term" value="C:Golgi membrane"/>
    <property type="evidence" value="ECO:0007669"/>
    <property type="project" value="UniProtKB-SubCell"/>
</dbReference>
<dbReference type="GO" id="GO:0006895">
    <property type="term" value="P:Golgi to endosome transport"/>
    <property type="evidence" value="ECO:0007669"/>
    <property type="project" value="InterPro"/>
</dbReference>
<evidence type="ECO:0000256" key="5">
    <source>
        <dbReference type="ARBA" id="ARBA00023136"/>
    </source>
</evidence>
<dbReference type="GO" id="GO:0015031">
    <property type="term" value="P:protein transport"/>
    <property type="evidence" value="ECO:0007669"/>
    <property type="project" value="UniProtKB-KW"/>
</dbReference>
<keyword evidence="5" id="KW-0472">Membrane</keyword>
<evidence type="ECO:0000256" key="1">
    <source>
        <dbReference type="ARBA" id="ARBA00004395"/>
    </source>
</evidence>
<dbReference type="PANTHER" id="PTHR14042:SF24">
    <property type="entry name" value="PROTEIN DOPEY-1 HOMOLOG"/>
    <property type="match status" value="1"/>
</dbReference>
<feature type="domain" description="DOP1-like C-terminal" evidence="10">
    <location>
        <begin position="1328"/>
        <end position="1796"/>
    </location>
</feature>
<evidence type="ECO:0000313" key="12">
    <source>
        <dbReference type="Proteomes" id="UP000073492"/>
    </source>
</evidence>
<protein>
    <submittedName>
        <fullName evidence="11">Uncharacterized protein</fullName>
    </submittedName>
</protein>